<gene>
    <name evidence="3" type="ORF">P280DRAFT_407398</name>
</gene>
<evidence type="ECO:0000313" key="3">
    <source>
        <dbReference type="EMBL" id="KAF2637492.1"/>
    </source>
</evidence>
<dbReference type="GO" id="GO:0008270">
    <property type="term" value="F:zinc ion binding"/>
    <property type="evidence" value="ECO:0007669"/>
    <property type="project" value="InterPro"/>
</dbReference>
<evidence type="ECO:0000313" key="4">
    <source>
        <dbReference type="Proteomes" id="UP000799753"/>
    </source>
</evidence>
<organism evidence="3 4">
    <name type="scientific">Massarina eburnea CBS 473.64</name>
    <dbReference type="NCBI Taxonomy" id="1395130"/>
    <lineage>
        <taxon>Eukaryota</taxon>
        <taxon>Fungi</taxon>
        <taxon>Dikarya</taxon>
        <taxon>Ascomycota</taxon>
        <taxon>Pezizomycotina</taxon>
        <taxon>Dothideomycetes</taxon>
        <taxon>Pleosporomycetidae</taxon>
        <taxon>Pleosporales</taxon>
        <taxon>Massarineae</taxon>
        <taxon>Massarinaceae</taxon>
        <taxon>Massarina</taxon>
    </lineage>
</organism>
<evidence type="ECO:0000256" key="1">
    <source>
        <dbReference type="RuleBase" id="RU361183"/>
    </source>
</evidence>
<keyword evidence="1" id="KW-0645">Protease</keyword>
<dbReference type="InterPro" id="IPR006026">
    <property type="entry name" value="Peptidase_Metallo"/>
</dbReference>
<evidence type="ECO:0000259" key="2">
    <source>
        <dbReference type="SMART" id="SM00235"/>
    </source>
</evidence>
<dbReference type="InterPro" id="IPR024079">
    <property type="entry name" value="MetalloPept_cat_dom_sf"/>
</dbReference>
<keyword evidence="1" id="KW-0482">Metalloprotease</keyword>
<dbReference type="SUPFAM" id="SSF55486">
    <property type="entry name" value="Metalloproteases ('zincins'), catalytic domain"/>
    <property type="match status" value="1"/>
</dbReference>
<keyword evidence="1" id="KW-0862">Zinc</keyword>
<dbReference type="PRINTS" id="PR00480">
    <property type="entry name" value="ASTACIN"/>
</dbReference>
<dbReference type="OrthoDB" id="291007at2759"/>
<dbReference type="InterPro" id="IPR001506">
    <property type="entry name" value="Peptidase_M12A"/>
</dbReference>
<dbReference type="GO" id="GO:0004222">
    <property type="term" value="F:metalloendopeptidase activity"/>
    <property type="evidence" value="ECO:0007669"/>
    <property type="project" value="UniProtKB-UniRule"/>
</dbReference>
<keyword evidence="4" id="KW-1185">Reference proteome</keyword>
<dbReference type="PANTHER" id="PTHR10127">
    <property type="entry name" value="DISCOIDIN, CUB, EGF, LAMININ , AND ZINC METALLOPROTEASE DOMAIN CONTAINING"/>
    <property type="match status" value="1"/>
</dbReference>
<dbReference type="Pfam" id="PF01400">
    <property type="entry name" value="Astacin"/>
    <property type="match status" value="1"/>
</dbReference>
<dbReference type="SMART" id="SM00235">
    <property type="entry name" value="ZnMc"/>
    <property type="match status" value="1"/>
</dbReference>
<protein>
    <recommendedName>
        <fullName evidence="1">Metalloendopeptidase</fullName>
        <ecNumber evidence="1">3.4.24.-</ecNumber>
    </recommendedName>
</protein>
<dbReference type="Proteomes" id="UP000799753">
    <property type="component" value="Unassembled WGS sequence"/>
</dbReference>
<reference evidence="3" key="1">
    <citation type="journal article" date="2020" name="Stud. Mycol.">
        <title>101 Dothideomycetes genomes: a test case for predicting lifestyles and emergence of pathogens.</title>
        <authorList>
            <person name="Haridas S."/>
            <person name="Albert R."/>
            <person name="Binder M."/>
            <person name="Bloem J."/>
            <person name="Labutti K."/>
            <person name="Salamov A."/>
            <person name="Andreopoulos B."/>
            <person name="Baker S."/>
            <person name="Barry K."/>
            <person name="Bills G."/>
            <person name="Bluhm B."/>
            <person name="Cannon C."/>
            <person name="Castanera R."/>
            <person name="Culley D."/>
            <person name="Daum C."/>
            <person name="Ezra D."/>
            <person name="Gonzalez J."/>
            <person name="Henrissat B."/>
            <person name="Kuo A."/>
            <person name="Liang C."/>
            <person name="Lipzen A."/>
            <person name="Lutzoni F."/>
            <person name="Magnuson J."/>
            <person name="Mondo S."/>
            <person name="Nolan M."/>
            <person name="Ohm R."/>
            <person name="Pangilinan J."/>
            <person name="Park H.-J."/>
            <person name="Ramirez L."/>
            <person name="Alfaro M."/>
            <person name="Sun H."/>
            <person name="Tritt A."/>
            <person name="Yoshinaga Y."/>
            <person name="Zwiers L.-H."/>
            <person name="Turgeon B."/>
            <person name="Goodwin S."/>
            <person name="Spatafora J."/>
            <person name="Crous P."/>
            <person name="Grigoriev I."/>
        </authorList>
    </citation>
    <scope>NUCLEOTIDE SEQUENCE</scope>
    <source>
        <strain evidence="3">CBS 473.64</strain>
    </source>
</reference>
<dbReference type="Gene3D" id="3.40.390.10">
    <property type="entry name" value="Collagenase (Catalytic Domain)"/>
    <property type="match status" value="1"/>
</dbReference>
<dbReference type="EC" id="3.4.24.-" evidence="1"/>
<keyword evidence="1" id="KW-0479">Metal-binding</keyword>
<dbReference type="AlphaFoldDB" id="A0A6A6RQX0"/>
<dbReference type="GO" id="GO:0006508">
    <property type="term" value="P:proteolysis"/>
    <property type="evidence" value="ECO:0007669"/>
    <property type="project" value="UniProtKB-KW"/>
</dbReference>
<feature type="domain" description="Peptidase metallopeptidase" evidence="2">
    <location>
        <begin position="34"/>
        <end position="226"/>
    </location>
</feature>
<comment type="cofactor">
    <cofactor evidence="1">
        <name>Zn(2+)</name>
        <dbReference type="ChEBI" id="CHEBI:29105"/>
    </cofactor>
    <text evidence="1">Binds 1 zinc ion per subunit.</text>
</comment>
<name>A0A6A6RQX0_9PLEO</name>
<proteinExistence type="predicted"/>
<accession>A0A6A6RQX0</accession>
<dbReference type="EMBL" id="MU006793">
    <property type="protein sequence ID" value="KAF2637492.1"/>
    <property type="molecule type" value="Genomic_DNA"/>
</dbReference>
<keyword evidence="1" id="KW-0378">Hydrolase</keyword>
<sequence length="346" mass="38574">MVGLETFPANLESNLDVQTGAADGLAGTKRTQWPRGKYEGDDNNEYHIIRYCYVNQEAAEKLDCKLKEAIQLWHNAFGGRPGAASGHSLVMKEVPGWTRLAPDGTFVDEREYCFTAFNPGTRNGIWNSRVKNDVLAIEYDHSGRKSSTTGYTPENVLSINWRHQLRLGDSAGGVVAAHIIAHELGHVFGMLHEHQRKDRDNYVEYMPSNVNGFVAAMNRALTDIVPKPSPGDVVQKLRDDWEFANNYGFLGTQYIKGDKEPGNPIDDPSGFDYDSIMLYPSSFGSIPNNNACASDPRRCPLSKITKDKNGNVVKREHIRTKLTPSPKDAAFIKKYYPWPPIGAGQK</sequence>
<dbReference type="PANTHER" id="PTHR10127:SF850">
    <property type="entry name" value="METALLOENDOPEPTIDASE"/>
    <property type="match status" value="1"/>
</dbReference>